<dbReference type="RefSeq" id="WP_211602804.1">
    <property type="nucleotide sequence ID" value="NZ_JAGSNF010000012.1"/>
</dbReference>
<proteinExistence type="predicted"/>
<feature type="transmembrane region" description="Helical" evidence="1">
    <location>
        <begin position="289"/>
        <end position="316"/>
    </location>
</feature>
<feature type="transmembrane region" description="Helical" evidence="1">
    <location>
        <begin position="502"/>
        <end position="526"/>
    </location>
</feature>
<protein>
    <submittedName>
        <fullName evidence="2">Polyketide antibiotic transporter</fullName>
    </submittedName>
</protein>
<keyword evidence="1" id="KW-0472">Membrane</keyword>
<feature type="transmembrane region" description="Helical" evidence="1">
    <location>
        <begin position="345"/>
        <end position="371"/>
    </location>
</feature>
<dbReference type="Proteomes" id="UP000677016">
    <property type="component" value="Unassembled WGS sequence"/>
</dbReference>
<feature type="transmembrane region" description="Helical" evidence="1">
    <location>
        <begin position="437"/>
        <end position="455"/>
    </location>
</feature>
<comment type="caution">
    <text evidence="2">The sequence shown here is derived from an EMBL/GenBank/DDBJ whole genome shotgun (WGS) entry which is preliminary data.</text>
</comment>
<dbReference type="AlphaFoldDB" id="A0A941DAS0"/>
<sequence length="532" mass="52555">MSTLAGVGELTRLAWRRDRVLVPASVLGLAVLAAGSAAASLDLYPDDRSAAEGLAGVVSNPAVLAMYGPLASETADALAVFKTVMMGAVLTSVLALVVVRRHTRTEEEDGRLELLGSGAVGRRAPLAAAVGVAVVAVLLASGLAAVGLAAVGTDPGGSLAFGVAWATAGLAWTGITAVAVQVASTSRGAGGIAFGALGVAYLVRAAADTAPEGSGVHALGWLSPLGWAGRVEAYGADRTWLLLLGVGTLAVGTVAAAALLERRDLGGGLLPARPGPARGGRLLASPLGLVARLATGTLVGWTVGLVAGGVVVGSLLGSVGELADDPQVRRILETLGGSAGGVEDIFLATEVVVVAAVVSAAGVGLVLRLSAAERRGLAEPVLATPTPRSRWYLAHVLVGAALPVLLMAVLGLTVGLVGPTVSDAAPGPLEMLGATMSTLPAVWVLVGVAAALAGATPRFAPTAWGVALVAFVVGELGPTMRLPDPVVDLSPFAHLSGLPGGSFAAAEAVVLTVLAAVLVAAGGLAYDRRDLA</sequence>
<evidence type="ECO:0000313" key="2">
    <source>
        <dbReference type="EMBL" id="MBR7743552.1"/>
    </source>
</evidence>
<feature type="transmembrane region" description="Helical" evidence="1">
    <location>
        <begin position="163"/>
        <end position="182"/>
    </location>
</feature>
<evidence type="ECO:0000313" key="3">
    <source>
        <dbReference type="Proteomes" id="UP000677016"/>
    </source>
</evidence>
<feature type="transmembrane region" description="Helical" evidence="1">
    <location>
        <begin position="126"/>
        <end position="151"/>
    </location>
</feature>
<feature type="transmembrane region" description="Helical" evidence="1">
    <location>
        <begin position="392"/>
        <end position="417"/>
    </location>
</feature>
<organism evidence="2 3">
    <name type="scientific">Phycicoccus avicenniae</name>
    <dbReference type="NCBI Taxonomy" id="2828860"/>
    <lineage>
        <taxon>Bacteria</taxon>
        <taxon>Bacillati</taxon>
        <taxon>Actinomycetota</taxon>
        <taxon>Actinomycetes</taxon>
        <taxon>Micrococcales</taxon>
        <taxon>Intrasporangiaceae</taxon>
        <taxon>Phycicoccus</taxon>
    </lineage>
</organism>
<feature type="transmembrane region" description="Helical" evidence="1">
    <location>
        <begin position="77"/>
        <end position="99"/>
    </location>
</feature>
<dbReference type="EMBL" id="JAGSNF010000012">
    <property type="protein sequence ID" value="MBR7743552.1"/>
    <property type="molecule type" value="Genomic_DNA"/>
</dbReference>
<reference evidence="2" key="1">
    <citation type="submission" date="2021-04" db="EMBL/GenBank/DDBJ databases">
        <title>Phycicoccus avicenniae sp. nov., a novel endophytic actinomycetes isolated from branch of Avicennia mariana.</title>
        <authorList>
            <person name="Tuo L."/>
        </authorList>
    </citation>
    <scope>NUCLEOTIDE SEQUENCE</scope>
    <source>
        <strain evidence="2">BSK3Z-2</strain>
    </source>
</reference>
<keyword evidence="1" id="KW-1133">Transmembrane helix</keyword>
<evidence type="ECO:0000256" key="1">
    <source>
        <dbReference type="SAM" id="Phobius"/>
    </source>
</evidence>
<gene>
    <name evidence="2" type="ORF">KC207_09650</name>
</gene>
<name>A0A941DAS0_9MICO</name>
<feature type="transmembrane region" description="Helical" evidence="1">
    <location>
        <begin position="20"/>
        <end position="41"/>
    </location>
</feature>
<feature type="transmembrane region" description="Helical" evidence="1">
    <location>
        <begin position="240"/>
        <end position="260"/>
    </location>
</feature>
<keyword evidence="3" id="KW-1185">Reference proteome</keyword>
<feature type="transmembrane region" description="Helical" evidence="1">
    <location>
        <begin position="462"/>
        <end position="482"/>
    </location>
</feature>
<accession>A0A941DAS0</accession>
<feature type="transmembrane region" description="Helical" evidence="1">
    <location>
        <begin position="189"/>
        <end position="207"/>
    </location>
</feature>
<keyword evidence="1" id="KW-0812">Transmembrane</keyword>